<feature type="compositionally biased region" description="Pro residues" evidence="1">
    <location>
        <begin position="97"/>
        <end position="112"/>
    </location>
</feature>
<organism evidence="2 3">
    <name type="scientific">Bradyrhizobium jicamae</name>
    <dbReference type="NCBI Taxonomy" id="280332"/>
    <lineage>
        <taxon>Bacteria</taxon>
        <taxon>Pseudomonadati</taxon>
        <taxon>Pseudomonadota</taxon>
        <taxon>Alphaproteobacteria</taxon>
        <taxon>Hyphomicrobiales</taxon>
        <taxon>Nitrobacteraceae</taxon>
        <taxon>Bradyrhizobium</taxon>
    </lineage>
</organism>
<dbReference type="EMBL" id="JAFCJH010000017">
    <property type="protein sequence ID" value="MBR0797283.1"/>
    <property type="molecule type" value="Genomic_DNA"/>
</dbReference>
<dbReference type="Proteomes" id="UP001315278">
    <property type="component" value="Unassembled WGS sequence"/>
</dbReference>
<reference evidence="3" key="1">
    <citation type="journal article" date="2021" name="ISME J.">
        <title>Evolutionary origin and ecological implication of a unique nif island in free-living Bradyrhizobium lineages.</title>
        <authorList>
            <person name="Tao J."/>
        </authorList>
    </citation>
    <scope>NUCLEOTIDE SEQUENCE [LARGE SCALE GENOMIC DNA]</scope>
    <source>
        <strain evidence="3">SZCCT0434</strain>
    </source>
</reference>
<sequence>MKWMKERDLLLAQTAAFVQSVTGKRPNIEAQSAALQAALQARQAQAQPGEPRQSQTQPAGAQPTEAQPTEAQPAQEQVAQAEISEPKAPQAQTPVDAGPPLPEATVTPPLPVPTVIEGPPTAASAAPATAVTVVEVPPTPLPQFARLDLRGDFQSEVRDRVASFRAQQQRFLKEREEYCSSTMAKVRAAIRDLPHSDK</sequence>
<feature type="compositionally biased region" description="Low complexity" evidence="1">
    <location>
        <begin position="33"/>
        <end position="47"/>
    </location>
</feature>
<evidence type="ECO:0000313" key="3">
    <source>
        <dbReference type="Proteomes" id="UP001315278"/>
    </source>
</evidence>
<protein>
    <submittedName>
        <fullName evidence="2">Uncharacterized protein</fullName>
    </submittedName>
</protein>
<feature type="compositionally biased region" description="Low complexity" evidence="1">
    <location>
        <begin position="113"/>
        <end position="123"/>
    </location>
</feature>
<gene>
    <name evidence="2" type="ORF">JQ615_17985</name>
</gene>
<proteinExistence type="predicted"/>
<keyword evidence="3" id="KW-1185">Reference proteome</keyword>
<dbReference type="RefSeq" id="WP_212493226.1">
    <property type="nucleotide sequence ID" value="NZ_JAFCJH010000017.1"/>
</dbReference>
<evidence type="ECO:0000313" key="2">
    <source>
        <dbReference type="EMBL" id="MBR0797283.1"/>
    </source>
</evidence>
<comment type="caution">
    <text evidence="2">The sequence shown here is derived from an EMBL/GenBank/DDBJ whole genome shotgun (WGS) entry which is preliminary data.</text>
</comment>
<evidence type="ECO:0000256" key="1">
    <source>
        <dbReference type="SAM" id="MobiDB-lite"/>
    </source>
</evidence>
<name>A0ABS5FKI3_9BRAD</name>
<accession>A0ABS5FKI3</accession>
<feature type="region of interest" description="Disordered" evidence="1">
    <location>
        <begin position="33"/>
        <end position="123"/>
    </location>
</feature>
<feature type="compositionally biased region" description="Low complexity" evidence="1">
    <location>
        <begin position="61"/>
        <end position="82"/>
    </location>
</feature>